<dbReference type="EMBL" id="JACIEC010000012">
    <property type="protein sequence ID" value="MBB4145825.1"/>
    <property type="molecule type" value="Genomic_DNA"/>
</dbReference>
<protein>
    <recommendedName>
        <fullName evidence="3">Phage tail protein</fullName>
    </recommendedName>
</protein>
<dbReference type="Proteomes" id="UP000519897">
    <property type="component" value="Unassembled WGS sequence"/>
</dbReference>
<accession>A0A7W6PS12</accession>
<reference evidence="1 2" key="1">
    <citation type="submission" date="2020-08" db="EMBL/GenBank/DDBJ databases">
        <title>Genomic Encyclopedia of Type Strains, Phase IV (KMG-IV): sequencing the most valuable type-strain genomes for metagenomic binning, comparative biology and taxonomic classification.</title>
        <authorList>
            <person name="Goeker M."/>
        </authorList>
    </citation>
    <scope>NUCLEOTIDE SEQUENCE [LARGE SCALE GENOMIC DNA]</scope>
    <source>
        <strain evidence="1 2">DSM 29514</strain>
    </source>
</reference>
<proteinExistence type="predicted"/>
<dbReference type="RefSeq" id="WP_165130339.1">
    <property type="nucleotide sequence ID" value="NZ_CP049247.1"/>
</dbReference>
<dbReference type="AlphaFoldDB" id="A0A7W6PS12"/>
<sequence>MAQKPFLVMTMVDFRRSSAAEDSRTTILEKVVLGGFKFKTVSRSAGGSVMDVDYYIPKLEPVELSIGVNGFDQDLMPGIQDRWTMAAAMRDSKGRRIPVRLEVEGVIVEWSPDEASPAEFKGCNSAIKQITHIDLNIDGKPWFYADHQESEIRRLGISLTAEDRAAAGI</sequence>
<name>A0A7W6PS12_9HYPH</name>
<keyword evidence="2" id="KW-1185">Reference proteome</keyword>
<evidence type="ECO:0000313" key="1">
    <source>
        <dbReference type="EMBL" id="MBB4145825.1"/>
    </source>
</evidence>
<evidence type="ECO:0000313" key="2">
    <source>
        <dbReference type="Proteomes" id="UP000519897"/>
    </source>
</evidence>
<evidence type="ECO:0008006" key="3">
    <source>
        <dbReference type="Google" id="ProtNLM"/>
    </source>
</evidence>
<gene>
    <name evidence="1" type="ORF">GGQ72_004391</name>
</gene>
<comment type="caution">
    <text evidence="1">The sequence shown here is derived from an EMBL/GenBank/DDBJ whole genome shotgun (WGS) entry which is preliminary data.</text>
</comment>
<organism evidence="1 2">
    <name type="scientific">Rhizobium rhizoryzae</name>
    <dbReference type="NCBI Taxonomy" id="451876"/>
    <lineage>
        <taxon>Bacteria</taxon>
        <taxon>Pseudomonadati</taxon>
        <taxon>Pseudomonadota</taxon>
        <taxon>Alphaproteobacteria</taxon>
        <taxon>Hyphomicrobiales</taxon>
        <taxon>Rhizobiaceae</taxon>
        <taxon>Rhizobium/Agrobacterium group</taxon>
        <taxon>Rhizobium</taxon>
    </lineage>
</organism>